<sequence>MRKFLTVAAIVALFVLAKWGWEGVLKLLVGALVLGGVLGLMEEAGERSSNGGAGGSGYGGGGGAGYSGSGGDGGFGGDGGDGGE</sequence>
<organism evidence="1 2">
    <name type="scientific">Microbispora maris</name>
    <dbReference type="NCBI Taxonomy" id="3144104"/>
    <lineage>
        <taxon>Bacteria</taxon>
        <taxon>Bacillati</taxon>
        <taxon>Actinomycetota</taxon>
        <taxon>Actinomycetes</taxon>
        <taxon>Streptosporangiales</taxon>
        <taxon>Streptosporangiaceae</taxon>
        <taxon>Microbispora</taxon>
    </lineage>
</organism>
<evidence type="ECO:0000313" key="1">
    <source>
        <dbReference type="EMBL" id="MEN3534636.1"/>
    </source>
</evidence>
<protein>
    <submittedName>
        <fullName evidence="1">Uncharacterized protein</fullName>
    </submittedName>
</protein>
<proteinExistence type="predicted"/>
<name>A0ABV0AJA0_9ACTN</name>
<gene>
    <name evidence="1" type="ORF">AAH991_05945</name>
</gene>
<dbReference type="RefSeq" id="WP_346224716.1">
    <property type="nucleotide sequence ID" value="NZ_JBDJAW010000003.1"/>
</dbReference>
<keyword evidence="2" id="KW-1185">Reference proteome</keyword>
<evidence type="ECO:0000313" key="2">
    <source>
        <dbReference type="Proteomes" id="UP001447516"/>
    </source>
</evidence>
<comment type="caution">
    <text evidence="1">The sequence shown here is derived from an EMBL/GenBank/DDBJ whole genome shotgun (WGS) entry which is preliminary data.</text>
</comment>
<dbReference type="EMBL" id="JBDJAW010000003">
    <property type="protein sequence ID" value="MEN3534636.1"/>
    <property type="molecule type" value="Genomic_DNA"/>
</dbReference>
<accession>A0ABV0AJA0</accession>
<reference evidence="1 2" key="1">
    <citation type="submission" date="2024-05" db="EMBL/GenBank/DDBJ databases">
        <title>Microbispora sp.ZYX-F-249.</title>
        <authorList>
            <person name="Xie H."/>
        </authorList>
    </citation>
    <scope>NUCLEOTIDE SEQUENCE [LARGE SCALE GENOMIC DNA]</scope>
    <source>
        <strain evidence="1 2">ZYX-F-249</strain>
    </source>
</reference>
<dbReference type="Proteomes" id="UP001447516">
    <property type="component" value="Unassembled WGS sequence"/>
</dbReference>